<evidence type="ECO:0000259" key="3">
    <source>
        <dbReference type="Pfam" id="PF13511"/>
    </source>
</evidence>
<reference evidence="5" key="1">
    <citation type="submission" date="2016-10" db="EMBL/GenBank/DDBJ databases">
        <authorList>
            <person name="Varghese N."/>
            <person name="Submissions S."/>
        </authorList>
    </citation>
    <scope>NUCLEOTIDE SEQUENCE [LARGE SCALE GENOMIC DNA]</scope>
    <source>
        <strain evidence="5">EPL6</strain>
    </source>
</reference>
<feature type="compositionally biased region" description="Polar residues" evidence="1">
    <location>
        <begin position="124"/>
        <end position="136"/>
    </location>
</feature>
<feature type="domain" description="DUF4124" evidence="3">
    <location>
        <begin position="9"/>
        <end position="61"/>
    </location>
</feature>
<feature type="compositionally biased region" description="Basic and acidic residues" evidence="1">
    <location>
        <begin position="82"/>
        <end position="106"/>
    </location>
</feature>
<evidence type="ECO:0000256" key="2">
    <source>
        <dbReference type="SAM" id="SignalP"/>
    </source>
</evidence>
<dbReference type="Pfam" id="PF13511">
    <property type="entry name" value="DUF4124"/>
    <property type="match status" value="1"/>
</dbReference>
<gene>
    <name evidence="4" type="ORF">SAMN05428957_10992</name>
</gene>
<evidence type="ECO:0000256" key="1">
    <source>
        <dbReference type="SAM" id="MobiDB-lite"/>
    </source>
</evidence>
<keyword evidence="5" id="KW-1185">Reference proteome</keyword>
<dbReference type="OrthoDB" id="9181422at2"/>
<organism evidence="4 5">
    <name type="scientific">Oryzisolibacter propanilivorax</name>
    <dbReference type="NCBI Taxonomy" id="1527607"/>
    <lineage>
        <taxon>Bacteria</taxon>
        <taxon>Pseudomonadati</taxon>
        <taxon>Pseudomonadota</taxon>
        <taxon>Betaproteobacteria</taxon>
        <taxon>Burkholderiales</taxon>
        <taxon>Comamonadaceae</taxon>
        <taxon>Oryzisolibacter</taxon>
    </lineage>
</organism>
<sequence>MQRKPLFLLVLACAWSLGASAQWQWIDKDGRKVFSDRPPPQEVPDKNILKQPSLPAAPARAVAPLVTDEASPAAPTLAPKPSGRDAQLEEKKARAEAAEAARKQAQDKAQAAQLARERADNCQRARQSSAALTSGTPLVHHNAQGERVFMDDAARAAELRRAQDIVASDCGPLPPAPAR</sequence>
<protein>
    <recommendedName>
        <fullName evidence="3">DUF4124 domain-containing protein</fullName>
    </recommendedName>
</protein>
<feature type="compositionally biased region" description="Low complexity" evidence="1">
    <location>
        <begin position="52"/>
        <end position="66"/>
    </location>
</feature>
<dbReference type="AlphaFoldDB" id="A0A1G9UNG3"/>
<feature type="chain" id="PRO_5011484314" description="DUF4124 domain-containing protein" evidence="2">
    <location>
        <begin position="22"/>
        <end position="179"/>
    </location>
</feature>
<dbReference type="Proteomes" id="UP000198552">
    <property type="component" value="Unassembled WGS sequence"/>
</dbReference>
<proteinExistence type="predicted"/>
<evidence type="ECO:0000313" key="5">
    <source>
        <dbReference type="Proteomes" id="UP000198552"/>
    </source>
</evidence>
<dbReference type="InterPro" id="IPR025392">
    <property type="entry name" value="DUF4124"/>
</dbReference>
<dbReference type="STRING" id="1527607.SAMN05428957_10992"/>
<dbReference type="EMBL" id="FNHP01000009">
    <property type="protein sequence ID" value="SDM61439.1"/>
    <property type="molecule type" value="Genomic_DNA"/>
</dbReference>
<feature type="region of interest" description="Disordered" evidence="1">
    <location>
        <begin position="31"/>
        <end position="144"/>
    </location>
</feature>
<feature type="signal peptide" evidence="2">
    <location>
        <begin position="1"/>
        <end position="21"/>
    </location>
</feature>
<evidence type="ECO:0000313" key="4">
    <source>
        <dbReference type="EMBL" id="SDM61439.1"/>
    </source>
</evidence>
<accession>A0A1G9UNG3</accession>
<dbReference type="RefSeq" id="WP_091571619.1">
    <property type="nucleotide sequence ID" value="NZ_FNHP01000009.1"/>
</dbReference>
<keyword evidence="2" id="KW-0732">Signal</keyword>
<name>A0A1G9UNG3_9BURK</name>